<dbReference type="CDD" id="cd16405">
    <property type="entry name" value="RepB_like_N"/>
    <property type="match status" value="1"/>
</dbReference>
<dbReference type="InterPro" id="IPR004437">
    <property type="entry name" value="ParB/RepB/Spo0J"/>
</dbReference>
<dbReference type="AlphaFoldDB" id="A0A256FR02"/>
<dbReference type="Pfam" id="PF02195">
    <property type="entry name" value="ParB_N"/>
    <property type="match status" value="1"/>
</dbReference>
<dbReference type="InterPro" id="IPR011111">
    <property type="entry name" value="Plasmid_RepB"/>
</dbReference>
<dbReference type="GO" id="GO:0003677">
    <property type="term" value="F:DNA binding"/>
    <property type="evidence" value="ECO:0007669"/>
    <property type="project" value="InterPro"/>
</dbReference>
<dbReference type="NCBIfam" id="TIGR00180">
    <property type="entry name" value="parB_part"/>
    <property type="match status" value="1"/>
</dbReference>
<dbReference type="PANTHER" id="PTHR33375">
    <property type="entry name" value="CHROMOSOME-PARTITIONING PROTEIN PARB-RELATED"/>
    <property type="match status" value="1"/>
</dbReference>
<evidence type="ECO:0000313" key="5">
    <source>
        <dbReference type="Proteomes" id="UP000216345"/>
    </source>
</evidence>
<name>A0A256FR02_9HYPH</name>
<evidence type="ECO:0000313" key="4">
    <source>
        <dbReference type="EMBL" id="OYR17178.1"/>
    </source>
</evidence>
<dbReference type="SMART" id="SM00470">
    <property type="entry name" value="ParB"/>
    <property type="match status" value="1"/>
</dbReference>
<dbReference type="GO" id="GO:0005694">
    <property type="term" value="C:chromosome"/>
    <property type="evidence" value="ECO:0007669"/>
    <property type="project" value="TreeGrafter"/>
</dbReference>
<feature type="domain" description="ParB-like N-terminal" evidence="3">
    <location>
        <begin position="57"/>
        <end position="148"/>
    </location>
</feature>
<evidence type="ECO:0000256" key="1">
    <source>
        <dbReference type="ARBA" id="ARBA00006295"/>
    </source>
</evidence>
<comment type="similarity">
    <text evidence="1">Belongs to the ParB family.</text>
</comment>
<proteinExistence type="inferred from homology"/>
<dbReference type="Pfam" id="PF07506">
    <property type="entry name" value="RepB"/>
    <property type="match status" value="1"/>
</dbReference>
<dbReference type="InterPro" id="IPR036086">
    <property type="entry name" value="ParB/Sulfiredoxin_sf"/>
</dbReference>
<keyword evidence="5" id="KW-1185">Reference proteome</keyword>
<dbReference type="OrthoDB" id="7908920at2"/>
<organism evidence="4 5">
    <name type="scientific">Brucella rhizosphaerae</name>
    <dbReference type="NCBI Taxonomy" id="571254"/>
    <lineage>
        <taxon>Bacteria</taxon>
        <taxon>Pseudomonadati</taxon>
        <taxon>Pseudomonadota</taxon>
        <taxon>Alphaproteobacteria</taxon>
        <taxon>Hyphomicrobiales</taxon>
        <taxon>Brucellaceae</taxon>
        <taxon>Brucella/Ochrobactrum group</taxon>
        <taxon>Brucella</taxon>
    </lineage>
</organism>
<accession>A0A256FR02</accession>
<dbReference type="InterPro" id="IPR050336">
    <property type="entry name" value="Chromosome_partition/occlusion"/>
</dbReference>
<dbReference type="Proteomes" id="UP000216345">
    <property type="component" value="Unassembled WGS sequence"/>
</dbReference>
<protein>
    <submittedName>
        <fullName evidence="4">Plasmid partitioning protein RepB</fullName>
    </submittedName>
</protein>
<comment type="caution">
    <text evidence="4">The sequence shown here is derived from an EMBL/GenBank/DDBJ whole genome shotgun (WGS) entry which is preliminary data.</text>
</comment>
<dbReference type="EMBL" id="NNRK01000020">
    <property type="protein sequence ID" value="OYR17178.1"/>
    <property type="molecule type" value="Genomic_DNA"/>
</dbReference>
<dbReference type="RefSeq" id="WP_094574714.1">
    <property type="nucleotide sequence ID" value="NZ_JBHEEL010000012.1"/>
</dbReference>
<dbReference type="NCBIfam" id="TIGR03454">
    <property type="entry name" value="partition_RepB"/>
    <property type="match status" value="1"/>
</dbReference>
<dbReference type="InterPro" id="IPR037972">
    <property type="entry name" value="RepB_N"/>
</dbReference>
<dbReference type="Gene3D" id="3.90.1530.30">
    <property type="match status" value="1"/>
</dbReference>
<evidence type="ECO:0000256" key="2">
    <source>
        <dbReference type="SAM" id="MobiDB-lite"/>
    </source>
</evidence>
<feature type="region of interest" description="Disordered" evidence="2">
    <location>
        <begin position="1"/>
        <end position="36"/>
    </location>
</feature>
<gene>
    <name evidence="4" type="ORF">CEV32_3982</name>
</gene>
<dbReference type="InterPro" id="IPR017819">
    <property type="entry name" value="Plasmid_partition_RepB"/>
</dbReference>
<reference evidence="4 5" key="1">
    <citation type="submission" date="2017-07" db="EMBL/GenBank/DDBJ databases">
        <title>Phylogenetic study on the rhizospheric bacterium Ochrobactrum sp. A44.</title>
        <authorList>
            <person name="Krzyzanowska D.M."/>
            <person name="Ossowicki A."/>
            <person name="Rajewska M."/>
            <person name="Maciag T."/>
            <person name="Kaczynski Z."/>
            <person name="Czerwicka M."/>
            <person name="Jafra S."/>
        </authorList>
    </citation>
    <scope>NUCLEOTIDE SEQUENCE [LARGE SCALE GENOMIC DNA]</scope>
    <source>
        <strain evidence="4 5">PR17</strain>
    </source>
</reference>
<evidence type="ECO:0000259" key="3">
    <source>
        <dbReference type="SMART" id="SM00470"/>
    </source>
</evidence>
<dbReference type="PANTHER" id="PTHR33375:SF1">
    <property type="entry name" value="CHROMOSOME-PARTITIONING PROTEIN PARB-RELATED"/>
    <property type="match status" value="1"/>
</dbReference>
<sequence length="325" mass="36096">MARKNLLEGLLPQKLSSDNSAPDEVQTPERASAAFSHKGAIGAVSRSIQQLKSSSVSEIEPDLIDEPFVSDRLEESDESFAEFAAQIREHGQQVPILVRPHPDKEGRYQVAYGRRRLRAVKEAGKLVKATVKPLSDNELVVAQGQENNARQDLSYIEKALYALQLEGRGFKRDVIMSALAIDKAALSHLISTAERIPDDIIRGIGSAPKAGRDRWVKVAAYLAEAGNISYVRELLDGELKALSSDERFVRVFQLLKPLTKNKKMVPVKSWRSKDSSVTFSINRMPKKTSIELTDANAGDFGDWISARLDSLYDEFEQSKKTQTGD</sequence>
<dbReference type="InterPro" id="IPR003115">
    <property type="entry name" value="ParB_N"/>
</dbReference>
<dbReference type="SUPFAM" id="SSF110849">
    <property type="entry name" value="ParB/Sulfiredoxin"/>
    <property type="match status" value="1"/>
</dbReference>
<dbReference type="GO" id="GO:0007059">
    <property type="term" value="P:chromosome segregation"/>
    <property type="evidence" value="ECO:0007669"/>
    <property type="project" value="TreeGrafter"/>
</dbReference>